<sequence>MHVLQSRAQTVESDGEFTDAAASFFALGMYRFASEMYRNTRTYRDGVGSLLRSIELDDRAGNEQRATRTAGFVRERCRSIISEGTCAIVRGLGCEWLADALLMTNNADARVHYQRASNLFSRLEFETQLHWGNRSAYETATRALERFFERREIDYYDSHAIDFAGRIDWKLTMCADVLE</sequence>
<name>A0A202E5B4_9EURY</name>
<protein>
    <submittedName>
        <fullName evidence="1">Uncharacterized protein</fullName>
    </submittedName>
</protein>
<evidence type="ECO:0000313" key="2">
    <source>
        <dbReference type="Proteomes" id="UP000196084"/>
    </source>
</evidence>
<keyword evidence="2" id="KW-1185">Reference proteome</keyword>
<evidence type="ECO:0000313" key="1">
    <source>
        <dbReference type="EMBL" id="OVE83384.1"/>
    </source>
</evidence>
<dbReference type="AlphaFoldDB" id="A0A202E5B4"/>
<organism evidence="1 2">
    <name type="scientific">Natronolimnobius baerhuensis</name>
    <dbReference type="NCBI Taxonomy" id="253108"/>
    <lineage>
        <taxon>Archaea</taxon>
        <taxon>Methanobacteriati</taxon>
        <taxon>Methanobacteriota</taxon>
        <taxon>Stenosarchaea group</taxon>
        <taxon>Halobacteria</taxon>
        <taxon>Halobacteriales</taxon>
        <taxon>Natrialbaceae</taxon>
        <taxon>Natronolimnobius</taxon>
    </lineage>
</organism>
<reference evidence="1 2" key="1">
    <citation type="submission" date="2017-02" db="EMBL/GenBank/DDBJ databases">
        <title>Natronthermophilus aegyptiacus gen. nov.,sp. nov., an aerobic, extremely halophilic alkalithermophilic archaeon isolated from the athalassohaline Wadi An Natrun, Egypt.</title>
        <authorList>
            <person name="Zhao B."/>
        </authorList>
    </citation>
    <scope>NUCLEOTIDE SEQUENCE [LARGE SCALE GENOMIC DNA]</scope>
    <source>
        <strain evidence="1 2">CGMCC 1.3597</strain>
    </source>
</reference>
<dbReference type="EMBL" id="MWPH01000003">
    <property type="protein sequence ID" value="OVE83384.1"/>
    <property type="molecule type" value="Genomic_DNA"/>
</dbReference>
<comment type="caution">
    <text evidence="1">The sequence shown here is derived from an EMBL/GenBank/DDBJ whole genome shotgun (WGS) entry which is preliminary data.</text>
</comment>
<accession>A0A202E5B4</accession>
<proteinExistence type="predicted"/>
<gene>
    <name evidence="1" type="ORF">B2G88_13055</name>
</gene>
<dbReference type="Proteomes" id="UP000196084">
    <property type="component" value="Unassembled WGS sequence"/>
</dbReference>